<proteinExistence type="predicted"/>
<evidence type="ECO:0000313" key="2">
    <source>
        <dbReference type="EMBL" id="MFB5189017.1"/>
    </source>
</evidence>
<name>A0ABV5ABL7_9BACL</name>
<organism evidence="2 3">
    <name type="scientific">Alicyclobacillus fastidiosus</name>
    <dbReference type="NCBI Taxonomy" id="392011"/>
    <lineage>
        <taxon>Bacteria</taxon>
        <taxon>Bacillati</taxon>
        <taxon>Bacillota</taxon>
        <taxon>Bacilli</taxon>
        <taxon>Bacillales</taxon>
        <taxon>Alicyclobacillaceae</taxon>
        <taxon>Alicyclobacillus</taxon>
    </lineage>
</organism>
<dbReference type="RefSeq" id="WP_275475837.1">
    <property type="nucleotide sequence ID" value="NZ_CP162940.1"/>
</dbReference>
<accession>A0ABV5ABL7</accession>
<dbReference type="PANTHER" id="PTHR33993">
    <property type="entry name" value="GLYOXALASE-RELATED"/>
    <property type="match status" value="1"/>
</dbReference>
<feature type="domain" description="VOC" evidence="1">
    <location>
        <begin position="2"/>
        <end position="120"/>
    </location>
</feature>
<dbReference type="PROSITE" id="PS51819">
    <property type="entry name" value="VOC"/>
    <property type="match status" value="1"/>
</dbReference>
<dbReference type="InterPro" id="IPR029068">
    <property type="entry name" value="Glyas_Bleomycin-R_OHBP_Dase"/>
</dbReference>
<comment type="caution">
    <text evidence="2">The sequence shown here is derived from an EMBL/GenBank/DDBJ whole genome shotgun (WGS) entry which is preliminary data.</text>
</comment>
<dbReference type="Pfam" id="PF12681">
    <property type="entry name" value="Glyoxalase_2"/>
    <property type="match status" value="1"/>
</dbReference>
<dbReference type="InterPro" id="IPR025870">
    <property type="entry name" value="Glyoxalase-like_dom"/>
</dbReference>
<evidence type="ECO:0000313" key="3">
    <source>
        <dbReference type="Proteomes" id="UP001579974"/>
    </source>
</evidence>
<evidence type="ECO:0000259" key="1">
    <source>
        <dbReference type="PROSITE" id="PS51819"/>
    </source>
</evidence>
<dbReference type="InterPro" id="IPR052164">
    <property type="entry name" value="Anthracycline_SecMetBiosynth"/>
</dbReference>
<gene>
    <name evidence="2" type="ORF">KKP3000_001456</name>
</gene>
<dbReference type="EMBL" id="JBDXSU010000001">
    <property type="protein sequence ID" value="MFB5189017.1"/>
    <property type="molecule type" value="Genomic_DNA"/>
</dbReference>
<reference evidence="2 3" key="1">
    <citation type="journal article" date="2024" name="Int. J. Mol. Sci.">
        <title>Exploration of Alicyclobacillus spp. Genome in Search of Antibiotic Resistance.</title>
        <authorList>
            <person name="Bucka-Kolendo J."/>
            <person name="Kiousi D.E."/>
            <person name="Dekowska A."/>
            <person name="Mikolajczuk-Szczyrba A."/>
            <person name="Karadedos D.M."/>
            <person name="Michael P."/>
            <person name="Galanis A."/>
            <person name="Sokolowska B."/>
        </authorList>
    </citation>
    <scope>NUCLEOTIDE SEQUENCE [LARGE SCALE GENOMIC DNA]</scope>
    <source>
        <strain evidence="2 3">KKP 3000</strain>
    </source>
</reference>
<dbReference type="Proteomes" id="UP001579974">
    <property type="component" value="Unassembled WGS sequence"/>
</dbReference>
<dbReference type="InterPro" id="IPR037523">
    <property type="entry name" value="VOC_core"/>
</dbReference>
<dbReference type="SUPFAM" id="SSF54593">
    <property type="entry name" value="Glyoxalase/Bleomycin resistance protein/Dihydroxybiphenyl dioxygenase"/>
    <property type="match status" value="1"/>
</dbReference>
<sequence>MEFHATRLLVRNFRESLAFYRDVLEFKGWHNDEMEYAYFEEKQLALFARERMPAAISTASTTSSPQFVLQFEIEDVDEVYRKLLGKGIHFVTPPTDMVDWGSRVAHFCDPDGNLIELYKSIRD</sequence>
<dbReference type="Gene3D" id="3.10.180.10">
    <property type="entry name" value="2,3-Dihydroxybiphenyl 1,2-Dioxygenase, domain 1"/>
    <property type="match status" value="1"/>
</dbReference>
<keyword evidence="3" id="KW-1185">Reference proteome</keyword>
<protein>
    <submittedName>
        <fullName evidence="2">Glyoxalase superfamily protein</fullName>
    </submittedName>
</protein>